<keyword evidence="4" id="KW-1185">Reference proteome</keyword>
<dbReference type="InParanoid" id="H2XRZ5"/>
<dbReference type="GO" id="GO:0005783">
    <property type="term" value="C:endoplasmic reticulum"/>
    <property type="evidence" value="ECO:0000318"/>
    <property type="project" value="GO_Central"/>
</dbReference>
<dbReference type="Ensembl" id="ENSCINT00000034551.1">
    <property type="protein sequence ID" value="ENSCINP00000032429.1"/>
    <property type="gene ID" value="ENSCING00000021147.1"/>
</dbReference>
<keyword evidence="1" id="KW-0812">Transmembrane</keyword>
<dbReference type="GO" id="GO:0051480">
    <property type="term" value="P:regulation of cytosolic calcium ion concentration"/>
    <property type="evidence" value="ECO:0000318"/>
    <property type="project" value="GO_Central"/>
</dbReference>
<dbReference type="PANTHER" id="PTHR46593:SF1">
    <property type="entry name" value="TRANSMEMBRANE PROTEIN 64"/>
    <property type="match status" value="1"/>
</dbReference>
<dbReference type="AlphaFoldDB" id="H2XRZ5"/>
<dbReference type="STRING" id="7719.ENSCINP00000032429"/>
<evidence type="ECO:0000259" key="2">
    <source>
        <dbReference type="Pfam" id="PF09335"/>
    </source>
</evidence>
<dbReference type="PANTHER" id="PTHR46593">
    <property type="entry name" value="TRANSMEMBRANE PROTEIN 64"/>
    <property type="match status" value="1"/>
</dbReference>
<keyword evidence="1" id="KW-0472">Membrane</keyword>
<name>H2XRZ5_CIOIN</name>
<sequence>MMWGYLPLNLTVGYIYGFLIGIPVVVFSVSVGVTVAHIVCKKYMSTCVLNLLRKRSNFDQIEATLQVIAGPSGLKVIALTRLTPIPFGFQNGLFSVSNIDMKRYLIASNLGLLPTQVLNCYIGSTFRSIEQLVEQENTSGYLIFLIQIVIGVCLMMFVLRHARKELAVALQSNVLTVNSSCPETLPLSEELIEVKCSQPQPVSPISVNDVTTPLLIS</sequence>
<reference evidence="3" key="3">
    <citation type="submission" date="2025-08" db="UniProtKB">
        <authorList>
            <consortium name="Ensembl"/>
        </authorList>
    </citation>
    <scope>IDENTIFICATION</scope>
</reference>
<organism evidence="3 4">
    <name type="scientific">Ciona intestinalis</name>
    <name type="common">Transparent sea squirt</name>
    <name type="synonym">Ascidia intestinalis</name>
    <dbReference type="NCBI Taxonomy" id="7719"/>
    <lineage>
        <taxon>Eukaryota</taxon>
        <taxon>Metazoa</taxon>
        <taxon>Chordata</taxon>
        <taxon>Tunicata</taxon>
        <taxon>Ascidiacea</taxon>
        <taxon>Phlebobranchia</taxon>
        <taxon>Cionidae</taxon>
        <taxon>Ciona</taxon>
    </lineage>
</organism>
<keyword evidence="1" id="KW-1133">Transmembrane helix</keyword>
<evidence type="ECO:0000313" key="4">
    <source>
        <dbReference type="Proteomes" id="UP000008144"/>
    </source>
</evidence>
<dbReference type="Proteomes" id="UP000008144">
    <property type="component" value="Chromosome 3"/>
</dbReference>
<feature type="transmembrane region" description="Helical" evidence="1">
    <location>
        <begin position="12"/>
        <end position="36"/>
    </location>
</feature>
<feature type="transmembrane region" description="Helical" evidence="1">
    <location>
        <begin position="104"/>
        <end position="126"/>
    </location>
</feature>
<dbReference type="OMA" id="ISICEYV"/>
<evidence type="ECO:0000313" key="3">
    <source>
        <dbReference type="Ensembl" id="ENSCINP00000032429.1"/>
    </source>
</evidence>
<proteinExistence type="predicted"/>
<dbReference type="EMBL" id="EAAA01001793">
    <property type="status" value="NOT_ANNOTATED_CDS"/>
    <property type="molecule type" value="Genomic_DNA"/>
</dbReference>
<reference evidence="4" key="1">
    <citation type="journal article" date="2002" name="Science">
        <title>The draft genome of Ciona intestinalis: insights into chordate and vertebrate origins.</title>
        <authorList>
            <person name="Dehal P."/>
            <person name="Satou Y."/>
            <person name="Campbell R.K."/>
            <person name="Chapman J."/>
            <person name="Degnan B."/>
            <person name="De Tomaso A."/>
            <person name="Davidson B."/>
            <person name="Di Gregorio A."/>
            <person name="Gelpke M."/>
            <person name="Goodstein D.M."/>
            <person name="Harafuji N."/>
            <person name="Hastings K.E."/>
            <person name="Ho I."/>
            <person name="Hotta K."/>
            <person name="Huang W."/>
            <person name="Kawashima T."/>
            <person name="Lemaire P."/>
            <person name="Martinez D."/>
            <person name="Meinertzhagen I.A."/>
            <person name="Necula S."/>
            <person name="Nonaka M."/>
            <person name="Putnam N."/>
            <person name="Rash S."/>
            <person name="Saiga H."/>
            <person name="Satake M."/>
            <person name="Terry A."/>
            <person name="Yamada L."/>
            <person name="Wang H.G."/>
            <person name="Awazu S."/>
            <person name="Azumi K."/>
            <person name="Boore J."/>
            <person name="Branno M."/>
            <person name="Chin-Bow S."/>
            <person name="DeSantis R."/>
            <person name="Doyle S."/>
            <person name="Francino P."/>
            <person name="Keys D.N."/>
            <person name="Haga S."/>
            <person name="Hayashi H."/>
            <person name="Hino K."/>
            <person name="Imai K.S."/>
            <person name="Inaba K."/>
            <person name="Kano S."/>
            <person name="Kobayashi K."/>
            <person name="Kobayashi M."/>
            <person name="Lee B.I."/>
            <person name="Makabe K.W."/>
            <person name="Manohar C."/>
            <person name="Matassi G."/>
            <person name="Medina M."/>
            <person name="Mochizuki Y."/>
            <person name="Mount S."/>
            <person name="Morishita T."/>
            <person name="Miura S."/>
            <person name="Nakayama A."/>
            <person name="Nishizaka S."/>
            <person name="Nomoto H."/>
            <person name="Ohta F."/>
            <person name="Oishi K."/>
            <person name="Rigoutsos I."/>
            <person name="Sano M."/>
            <person name="Sasaki A."/>
            <person name="Sasakura Y."/>
            <person name="Shoguchi E."/>
            <person name="Shin-i T."/>
            <person name="Spagnuolo A."/>
            <person name="Stainier D."/>
            <person name="Suzuki M.M."/>
            <person name="Tassy O."/>
            <person name="Takatori N."/>
            <person name="Tokuoka M."/>
            <person name="Yagi K."/>
            <person name="Yoshizaki F."/>
            <person name="Wada S."/>
            <person name="Zhang C."/>
            <person name="Hyatt P.D."/>
            <person name="Larimer F."/>
            <person name="Detter C."/>
            <person name="Doggett N."/>
            <person name="Glavina T."/>
            <person name="Hawkins T."/>
            <person name="Richardson P."/>
            <person name="Lucas S."/>
            <person name="Kohara Y."/>
            <person name="Levine M."/>
            <person name="Satoh N."/>
            <person name="Rokhsar D.S."/>
        </authorList>
    </citation>
    <scope>NUCLEOTIDE SEQUENCE [LARGE SCALE GENOMIC DNA]</scope>
</reference>
<dbReference type="GeneTree" id="ENSGT00390000007813"/>
<dbReference type="HOGENOM" id="CLU_062689_1_0_1"/>
<reference evidence="3" key="2">
    <citation type="journal article" date="2008" name="Genome Biol.">
        <title>Improved genome assembly and evidence-based global gene model set for the chordate Ciona intestinalis: new insight into intron and operon populations.</title>
        <authorList>
            <person name="Satou Y."/>
            <person name="Mineta K."/>
            <person name="Ogasawara M."/>
            <person name="Sasakura Y."/>
            <person name="Shoguchi E."/>
            <person name="Ueno K."/>
            <person name="Yamada L."/>
            <person name="Matsumoto J."/>
            <person name="Wasserscheid J."/>
            <person name="Dewar K."/>
            <person name="Wiley G.B."/>
            <person name="Macmil S.L."/>
            <person name="Roe B.A."/>
            <person name="Zeller R.W."/>
            <person name="Hastings K.E."/>
            <person name="Lemaire P."/>
            <person name="Lindquist E."/>
            <person name="Endo T."/>
            <person name="Hotta K."/>
            <person name="Inaba K."/>
        </authorList>
    </citation>
    <scope>NUCLEOTIDE SEQUENCE [LARGE SCALE GENOMIC DNA]</scope>
    <source>
        <strain evidence="3">wild type</strain>
    </source>
</reference>
<feature type="domain" description="VTT" evidence="2">
    <location>
        <begin position="7"/>
        <end position="124"/>
    </location>
</feature>
<dbReference type="InterPro" id="IPR053069">
    <property type="entry name" value="TVP38/TMEM64"/>
</dbReference>
<evidence type="ECO:0000256" key="1">
    <source>
        <dbReference type="SAM" id="Phobius"/>
    </source>
</evidence>
<dbReference type="InterPro" id="IPR032816">
    <property type="entry name" value="VTT_dom"/>
</dbReference>
<feature type="transmembrane region" description="Helical" evidence="1">
    <location>
        <begin position="138"/>
        <end position="159"/>
    </location>
</feature>
<reference evidence="3" key="4">
    <citation type="submission" date="2025-09" db="UniProtKB">
        <authorList>
            <consortium name="Ensembl"/>
        </authorList>
    </citation>
    <scope>IDENTIFICATION</scope>
</reference>
<protein>
    <recommendedName>
        <fullName evidence="2">VTT domain-containing protein</fullName>
    </recommendedName>
</protein>
<dbReference type="Pfam" id="PF09335">
    <property type="entry name" value="VTT_dom"/>
    <property type="match status" value="1"/>
</dbReference>
<accession>H2XRZ5</accession>